<dbReference type="Proteomes" id="UP000645828">
    <property type="component" value="Unassembled WGS sequence"/>
</dbReference>
<protein>
    <submittedName>
        <fullName evidence="2">(raccoon dog) hypothetical protein</fullName>
    </submittedName>
</protein>
<name>A0A811YHW0_NYCPR</name>
<feature type="compositionally biased region" description="Pro residues" evidence="1">
    <location>
        <begin position="148"/>
        <end position="160"/>
    </location>
</feature>
<comment type="caution">
    <text evidence="2">The sequence shown here is derived from an EMBL/GenBank/DDBJ whole genome shotgun (WGS) entry which is preliminary data.</text>
</comment>
<gene>
    <name evidence="2" type="ORF">NYPRO_LOCUS9163</name>
</gene>
<feature type="region of interest" description="Disordered" evidence="1">
    <location>
        <begin position="408"/>
        <end position="446"/>
    </location>
</feature>
<dbReference type="EMBL" id="CAJHUB010000677">
    <property type="protein sequence ID" value="CAD7676368.1"/>
    <property type="molecule type" value="Genomic_DNA"/>
</dbReference>
<proteinExistence type="predicted"/>
<feature type="compositionally biased region" description="Low complexity" evidence="1">
    <location>
        <begin position="229"/>
        <end position="246"/>
    </location>
</feature>
<feature type="compositionally biased region" description="Basic residues" evidence="1">
    <location>
        <begin position="199"/>
        <end position="218"/>
    </location>
</feature>
<sequence>MATLTMDEVQDPRAGRAASPLCVKTTHDPAPPARARASNPSPRGIRAGGGGSLLSSTPAAGPPELHHRLSLPSREVGDNQGRKRCSFPKRDGERQSAEGGMGGRPSPAMRKAPGPARRGPCRKVWLALQPLRLARSGRHPEGRGEGSPRPPPPPPPPPPRMQTRGAGAAAGRPCKPRAAPARAPGGPWAALHQPGPARPGKHLHSPGKRLLSRTRRKGFPAQETPQGCPRPSAASPLARSPACRRPCTPPLPTPRATAGPRRPPPPRGLPRGPAAVPPPAARATGGSAGLRRRRAPGTRGTGSPPGRRPAQRTVPRGRDRGRDRGRGAARAARRGESCGPAPPPDTHQLLCRPRRLGKVAALATLCKFAGIPLGSTEAPTCFKTKCEGGTSPAPAYGFTRSVPRLTYQGARSERKETSRVSLPRMEEEVTGRCPQPAAEERTRGVS</sequence>
<feature type="compositionally biased region" description="Low complexity" evidence="1">
    <location>
        <begin position="33"/>
        <end position="43"/>
    </location>
</feature>
<keyword evidence="3" id="KW-1185">Reference proteome</keyword>
<evidence type="ECO:0000313" key="2">
    <source>
        <dbReference type="EMBL" id="CAD7676368.1"/>
    </source>
</evidence>
<feature type="compositionally biased region" description="Basic and acidic residues" evidence="1">
    <location>
        <begin position="316"/>
        <end position="326"/>
    </location>
</feature>
<reference evidence="2" key="1">
    <citation type="submission" date="2020-12" db="EMBL/GenBank/DDBJ databases">
        <authorList>
            <consortium name="Molecular Ecology Group"/>
        </authorList>
    </citation>
    <scope>NUCLEOTIDE SEQUENCE</scope>
    <source>
        <strain evidence="2">TBG_1078</strain>
    </source>
</reference>
<feature type="compositionally biased region" description="Low complexity" evidence="1">
    <location>
        <begin position="164"/>
        <end position="190"/>
    </location>
</feature>
<evidence type="ECO:0000256" key="1">
    <source>
        <dbReference type="SAM" id="MobiDB-lite"/>
    </source>
</evidence>
<feature type="compositionally biased region" description="Basic and acidic residues" evidence="1">
    <location>
        <begin position="411"/>
        <end position="430"/>
    </location>
</feature>
<accession>A0A811YHW0</accession>
<dbReference type="AlphaFoldDB" id="A0A811YHW0"/>
<feature type="region of interest" description="Disordered" evidence="1">
    <location>
        <begin position="1"/>
        <end position="350"/>
    </location>
</feature>
<evidence type="ECO:0000313" key="3">
    <source>
        <dbReference type="Proteomes" id="UP000645828"/>
    </source>
</evidence>
<organism evidence="2 3">
    <name type="scientific">Nyctereutes procyonoides</name>
    <name type="common">Raccoon dog</name>
    <name type="synonym">Canis procyonoides</name>
    <dbReference type="NCBI Taxonomy" id="34880"/>
    <lineage>
        <taxon>Eukaryota</taxon>
        <taxon>Metazoa</taxon>
        <taxon>Chordata</taxon>
        <taxon>Craniata</taxon>
        <taxon>Vertebrata</taxon>
        <taxon>Euteleostomi</taxon>
        <taxon>Mammalia</taxon>
        <taxon>Eutheria</taxon>
        <taxon>Laurasiatheria</taxon>
        <taxon>Carnivora</taxon>
        <taxon>Caniformia</taxon>
        <taxon>Canidae</taxon>
        <taxon>Nyctereutes</taxon>
    </lineage>
</organism>